<name>A0A173RN34_PARDI</name>
<dbReference type="InterPro" id="IPR049756">
    <property type="entry name" value="PlcA-like_dom"/>
</dbReference>
<protein>
    <submittedName>
        <fullName evidence="2">Uncharacterized protein</fullName>
    </submittedName>
</protein>
<dbReference type="RefSeq" id="WP_057318772.1">
    <property type="nucleotide sequence ID" value="NZ_CYXP01000001.1"/>
</dbReference>
<keyword evidence="1" id="KW-0732">Signal</keyword>
<proteinExistence type="predicted"/>
<dbReference type="EMBL" id="CYXP01000001">
    <property type="protein sequence ID" value="CUM78598.1"/>
    <property type="molecule type" value="Genomic_DNA"/>
</dbReference>
<accession>A0A173RN34</accession>
<dbReference type="CDD" id="cd22893">
    <property type="entry name" value="PlcA-like"/>
    <property type="match status" value="1"/>
</dbReference>
<evidence type="ECO:0000313" key="2">
    <source>
        <dbReference type="EMBL" id="CUM78598.1"/>
    </source>
</evidence>
<dbReference type="Proteomes" id="UP000095591">
    <property type="component" value="Unassembled WGS sequence"/>
</dbReference>
<dbReference type="AlphaFoldDB" id="A0A173RN34"/>
<sequence>MNKRNTIKQLLHRGCLLMGISAITSSAFAWDFAEHRKIGDRAMSLLPRYLVENGIFPNEAVADSALLQILNMSHMPGSNAYAMNELTQLPNIVTYGTLCGLAGDHVENPMLLETGLQTHFSKTNRTLALETQAMNEFLTGANSKELLDINLAYGILAIKDLSHFYAYGKGLNEHLKMIDPELICRLQRPSEVNKVFDKLNQLPSMSKYFCIHIFAIYLAQEAGKEMCKGDTQMASNLMFYATMYEAFAEHFLQDSFASGHQMVRRGFSASAVSNNKSLHDFYNTIPVQTANLKGETWSAYGDKRLNQNRMEYNEADDYRHIRVTEKHPYSLEKGDSYERETKVFYQVVTATCESIVEVWKAYQNALEGSGENILNEIPSERDDLPQFVYDRFPVIKDFPIPFGTDLDDVPLEASVADRKDELQLIVQEPFTRNFIRSRVANSFMFLIGTPIHSNRDGVMTYGGRLNVSMINWHKFGKGKGMIMEPGDIAHWVSPTISGYYMHAPSSSYTIKNWNVKAGANYNMDIFVSPKRFLGLYSYFEMGIDRRNDETRFLVAPSVGIQLGSLIGVHNFNMPGWLRIPLGIILPLKFAVTCNKVAGRPVEWISNMEVDILF</sequence>
<feature type="chain" id="PRO_5008010917" evidence="1">
    <location>
        <begin position="30"/>
        <end position="613"/>
    </location>
</feature>
<gene>
    <name evidence="2" type="ORF">ERS852429_00564</name>
</gene>
<evidence type="ECO:0000313" key="3">
    <source>
        <dbReference type="Proteomes" id="UP000095591"/>
    </source>
</evidence>
<feature type="signal peptide" evidence="1">
    <location>
        <begin position="1"/>
        <end position="29"/>
    </location>
</feature>
<reference evidence="2 3" key="1">
    <citation type="submission" date="2015-09" db="EMBL/GenBank/DDBJ databases">
        <authorList>
            <consortium name="Pathogen Informatics"/>
        </authorList>
    </citation>
    <scope>NUCLEOTIDE SEQUENCE [LARGE SCALE GENOMIC DNA]</scope>
    <source>
        <strain evidence="2 3">2789STDY5608872</strain>
    </source>
</reference>
<organism evidence="2 3">
    <name type="scientific">Parabacteroides distasonis</name>
    <dbReference type="NCBI Taxonomy" id="823"/>
    <lineage>
        <taxon>Bacteria</taxon>
        <taxon>Pseudomonadati</taxon>
        <taxon>Bacteroidota</taxon>
        <taxon>Bacteroidia</taxon>
        <taxon>Bacteroidales</taxon>
        <taxon>Tannerellaceae</taxon>
        <taxon>Parabacteroides</taxon>
    </lineage>
</organism>
<evidence type="ECO:0000256" key="1">
    <source>
        <dbReference type="SAM" id="SignalP"/>
    </source>
</evidence>